<sequence length="44" mass="4728">MMIFLATAQGDGSDVLWVGVELVLGLALGSGWPRPWRSRGGQRS</sequence>
<keyword evidence="3" id="KW-1185">Reference proteome</keyword>
<name>A0ABP3AQE6_MYCUL</name>
<reference evidence="2 3" key="1">
    <citation type="submission" date="2014-01" db="EMBL/GenBank/DDBJ databases">
        <authorList>
            <person name="Dobos K."/>
            <person name="Lenaerts A."/>
            <person name="Ordway D."/>
            <person name="DeGroote M.A."/>
            <person name="Parker T."/>
            <person name="Sizemore C."/>
            <person name="Tallon L.J."/>
            <person name="Sadzewicz L.K."/>
            <person name="Sengamalay N."/>
            <person name="Fraser C.M."/>
            <person name="Hine E."/>
            <person name="Shefchek K.A."/>
            <person name="Das S.P."/>
            <person name="Tettelin H."/>
        </authorList>
    </citation>
    <scope>NUCLEOTIDE SEQUENCE [LARGE SCALE GENOMIC DNA]</scope>
    <source>
        <strain evidence="2 3">Harvey</strain>
    </source>
</reference>
<dbReference type="EMBL" id="JAOL01000077">
    <property type="protein sequence ID" value="EUA92412.1"/>
    <property type="molecule type" value="Genomic_DNA"/>
</dbReference>
<dbReference type="Proteomes" id="UP000020681">
    <property type="component" value="Unassembled WGS sequence"/>
</dbReference>
<protein>
    <submittedName>
        <fullName evidence="2">Uncharacterized protein</fullName>
    </submittedName>
</protein>
<evidence type="ECO:0000313" key="2">
    <source>
        <dbReference type="EMBL" id="EUA92412.1"/>
    </source>
</evidence>
<organism evidence="2 3">
    <name type="scientific">Mycobacterium ulcerans str. Harvey</name>
    <dbReference type="NCBI Taxonomy" id="1299332"/>
    <lineage>
        <taxon>Bacteria</taxon>
        <taxon>Bacillati</taxon>
        <taxon>Actinomycetota</taxon>
        <taxon>Actinomycetes</taxon>
        <taxon>Mycobacteriales</taxon>
        <taxon>Mycobacteriaceae</taxon>
        <taxon>Mycobacterium</taxon>
        <taxon>Mycobacterium ulcerans group</taxon>
    </lineage>
</organism>
<proteinExistence type="predicted"/>
<accession>A0ABP3AQE6</accession>
<gene>
    <name evidence="2" type="ORF">I551_1128</name>
</gene>
<feature type="transmembrane region" description="Helical" evidence="1">
    <location>
        <begin position="15"/>
        <end position="33"/>
    </location>
</feature>
<keyword evidence="1" id="KW-1133">Transmembrane helix</keyword>
<comment type="caution">
    <text evidence="2">The sequence shown here is derived from an EMBL/GenBank/DDBJ whole genome shotgun (WGS) entry which is preliminary data.</text>
</comment>
<keyword evidence="1" id="KW-0812">Transmembrane</keyword>
<keyword evidence="1" id="KW-0472">Membrane</keyword>
<evidence type="ECO:0000256" key="1">
    <source>
        <dbReference type="SAM" id="Phobius"/>
    </source>
</evidence>
<evidence type="ECO:0000313" key="3">
    <source>
        <dbReference type="Proteomes" id="UP000020681"/>
    </source>
</evidence>